<dbReference type="InterPro" id="IPR050695">
    <property type="entry name" value="N-acetylmuramoyl_amidase_3"/>
</dbReference>
<evidence type="ECO:0000256" key="2">
    <source>
        <dbReference type="SAM" id="MobiDB-lite"/>
    </source>
</evidence>
<dbReference type="GO" id="GO:0030288">
    <property type="term" value="C:outer membrane-bounded periplasmic space"/>
    <property type="evidence" value="ECO:0007669"/>
    <property type="project" value="TreeGrafter"/>
</dbReference>
<gene>
    <name evidence="4" type="ORF">SAMN05216216_110104</name>
</gene>
<dbReference type="SMART" id="SM00646">
    <property type="entry name" value="Ami_3"/>
    <property type="match status" value="1"/>
</dbReference>
<evidence type="ECO:0000256" key="1">
    <source>
        <dbReference type="ARBA" id="ARBA00022801"/>
    </source>
</evidence>
<evidence type="ECO:0000313" key="4">
    <source>
        <dbReference type="EMBL" id="SDK82997.1"/>
    </source>
</evidence>
<dbReference type="PANTHER" id="PTHR30404:SF0">
    <property type="entry name" value="N-ACETYLMURAMOYL-L-ALANINE AMIDASE AMIC"/>
    <property type="match status" value="1"/>
</dbReference>
<reference evidence="5" key="1">
    <citation type="submission" date="2016-10" db="EMBL/GenBank/DDBJ databases">
        <authorList>
            <person name="Varghese N."/>
            <person name="Submissions S."/>
        </authorList>
    </citation>
    <scope>NUCLEOTIDE SEQUENCE [LARGE SCALE GENOMIC DNA]</scope>
    <source>
        <strain evidence="5">CGMCC 1.8895</strain>
    </source>
</reference>
<dbReference type="Proteomes" id="UP000199008">
    <property type="component" value="Unassembled WGS sequence"/>
</dbReference>
<evidence type="ECO:0000259" key="3">
    <source>
        <dbReference type="SMART" id="SM00646"/>
    </source>
</evidence>
<dbReference type="GO" id="GO:0008745">
    <property type="term" value="F:N-acetylmuramoyl-L-alanine amidase activity"/>
    <property type="evidence" value="ECO:0007669"/>
    <property type="project" value="InterPro"/>
</dbReference>
<dbReference type="CDD" id="cd02696">
    <property type="entry name" value="MurNAc-LAA"/>
    <property type="match status" value="1"/>
</dbReference>
<evidence type="ECO:0000313" key="5">
    <source>
        <dbReference type="Proteomes" id="UP000199008"/>
    </source>
</evidence>
<protein>
    <submittedName>
        <fullName evidence="4">N-acetylmuramoyl-L-alanine amidase</fullName>
    </submittedName>
</protein>
<proteinExistence type="predicted"/>
<dbReference type="PANTHER" id="PTHR30404">
    <property type="entry name" value="N-ACETYLMURAMOYL-L-ALANINE AMIDASE"/>
    <property type="match status" value="1"/>
</dbReference>
<feature type="compositionally biased region" description="Low complexity" evidence="2">
    <location>
        <begin position="188"/>
        <end position="203"/>
    </location>
</feature>
<dbReference type="SUPFAM" id="SSF53187">
    <property type="entry name" value="Zn-dependent exopeptidases"/>
    <property type="match status" value="1"/>
</dbReference>
<sequence>MVKIAVSRGHGRSTLGKRSPAGEREWYFNDKVADAFESEIQKYQNVQINRVSDPSGYTDTPLLTRTNSANRWGATLYVAFHHNALAGRWGRHGGSEVWVRPGAPQAAKLARNVAPRVARAMNIRNRGVKAGNLHEVREPNQHAILIEGGFMDSTIDITAMRRNDMLAAQGRAVAAGVASYYGLKKKSGNSAAKKPSKPSAPSKGRGTGGAGNIKYKWYNWKTNRHGTHYVAVDATFVVGDTGIWPYERGPFVVRANRAPSIVKAGTRVKFYELRRQDGYVWGTYKTGSGRERDLPIKKWNGGGGRVTNAGLFGRFVPVR</sequence>
<dbReference type="RefSeq" id="WP_176754089.1">
    <property type="nucleotide sequence ID" value="NZ_FNFY01000010.1"/>
</dbReference>
<dbReference type="GO" id="GO:0009253">
    <property type="term" value="P:peptidoglycan catabolic process"/>
    <property type="evidence" value="ECO:0007669"/>
    <property type="project" value="InterPro"/>
</dbReference>
<dbReference type="Pfam" id="PF01520">
    <property type="entry name" value="Amidase_3"/>
    <property type="match status" value="1"/>
</dbReference>
<name>A0A1G9F3R5_9BACL</name>
<accession>A0A1G9F3R5</accession>
<dbReference type="Gene3D" id="2.30.30.40">
    <property type="entry name" value="SH3 Domains"/>
    <property type="match status" value="1"/>
</dbReference>
<feature type="region of interest" description="Disordered" evidence="2">
    <location>
        <begin position="186"/>
        <end position="208"/>
    </location>
</feature>
<dbReference type="STRING" id="576118.SAMN05216216_110104"/>
<keyword evidence="1" id="KW-0378">Hydrolase</keyword>
<feature type="domain" description="MurNAc-LAA" evidence="3">
    <location>
        <begin position="66"/>
        <end position="178"/>
    </location>
</feature>
<keyword evidence="5" id="KW-1185">Reference proteome</keyword>
<dbReference type="InterPro" id="IPR002508">
    <property type="entry name" value="MurNAc-LAA_cat"/>
</dbReference>
<dbReference type="EMBL" id="FNFY01000010">
    <property type="protein sequence ID" value="SDK82997.1"/>
    <property type="molecule type" value="Genomic_DNA"/>
</dbReference>
<dbReference type="AlphaFoldDB" id="A0A1G9F3R5"/>
<organism evidence="4 5">
    <name type="scientific">Lacicoccus qingdaonensis</name>
    <dbReference type="NCBI Taxonomy" id="576118"/>
    <lineage>
        <taxon>Bacteria</taxon>
        <taxon>Bacillati</taxon>
        <taxon>Bacillota</taxon>
        <taxon>Bacilli</taxon>
        <taxon>Bacillales</taxon>
        <taxon>Salinicoccaceae</taxon>
        <taxon>Lacicoccus</taxon>
    </lineage>
</organism>
<dbReference type="Gene3D" id="3.40.630.40">
    <property type="entry name" value="Zn-dependent exopeptidases"/>
    <property type="match status" value="1"/>
</dbReference>